<dbReference type="InterPro" id="IPR011990">
    <property type="entry name" value="TPR-like_helical_dom_sf"/>
</dbReference>
<feature type="signal peptide" evidence="1">
    <location>
        <begin position="1"/>
        <end position="40"/>
    </location>
</feature>
<protein>
    <submittedName>
        <fullName evidence="2">Secretory immunoglobulin A-binding protein EsiB</fullName>
    </submittedName>
</protein>
<dbReference type="InterPro" id="IPR006597">
    <property type="entry name" value="Sel1-like"/>
</dbReference>
<dbReference type="Gene3D" id="1.25.40.10">
    <property type="entry name" value="Tetratricopeptide repeat domain"/>
    <property type="match status" value="1"/>
</dbReference>
<proteinExistence type="predicted"/>
<comment type="caution">
    <text evidence="2">The sequence shown here is derived from an EMBL/GenBank/DDBJ whole genome shotgun (WGS) entry which is preliminary data.</text>
</comment>
<dbReference type="SMART" id="SM00671">
    <property type="entry name" value="SEL1"/>
    <property type="match status" value="10"/>
</dbReference>
<reference evidence="2 3" key="1">
    <citation type="submission" date="2024-02" db="EMBL/GenBank/DDBJ databases">
        <title>Rubritalea halochordaticola NBRC 107102.</title>
        <authorList>
            <person name="Ichikawa N."/>
            <person name="Katano-Makiyama Y."/>
            <person name="Hidaka K."/>
        </authorList>
    </citation>
    <scope>NUCLEOTIDE SEQUENCE [LARGE SCALE GENOMIC DNA]</scope>
    <source>
        <strain evidence="2 3">NBRC 107102</strain>
    </source>
</reference>
<accession>A0ABP9UXY2</accession>
<feature type="chain" id="PRO_5046651436" evidence="1">
    <location>
        <begin position="41"/>
        <end position="493"/>
    </location>
</feature>
<keyword evidence="3" id="KW-1185">Reference proteome</keyword>
<dbReference type="EMBL" id="BAABRL010000003">
    <property type="protein sequence ID" value="GAA5495103.1"/>
    <property type="molecule type" value="Genomic_DNA"/>
</dbReference>
<dbReference type="SUPFAM" id="SSF81901">
    <property type="entry name" value="HCP-like"/>
    <property type="match status" value="3"/>
</dbReference>
<name>A0ABP9UXY2_9BACT</name>
<dbReference type="Proteomes" id="UP001424741">
    <property type="component" value="Unassembled WGS sequence"/>
</dbReference>
<dbReference type="PANTHER" id="PTHR11102">
    <property type="entry name" value="SEL-1-LIKE PROTEIN"/>
    <property type="match status" value="1"/>
</dbReference>
<evidence type="ECO:0000313" key="2">
    <source>
        <dbReference type="EMBL" id="GAA5495103.1"/>
    </source>
</evidence>
<keyword evidence="1" id="KW-0732">Signal</keyword>
<dbReference type="PANTHER" id="PTHR11102:SF160">
    <property type="entry name" value="ERAD-ASSOCIATED E3 UBIQUITIN-PROTEIN LIGASE COMPONENT HRD3"/>
    <property type="match status" value="1"/>
</dbReference>
<sequence length="493" mass="55025">MISLDGCVLKSNFVMMKQTSTVCKVALSNLLVLLFSISLAAVSPAEEAIEKGLELAVMGKPLPENFFDGVDRDLLEKSSESDHRAQFLMAKVYEWGTSAETADVKKAEQLYTRSAESGYAPAQSSLGDLWSNHKALGKTDEDALVWHKKAAAQKFAWSYASLARIYGVGNRSVRQDKQAKDEWMQKALESDSPLAKGRVKAQLGYEYQYGSWKKDRDVKKAVELYNEAIELGASKGAEYLGHVYFYGAEGIKKNQKKARAVYLQGAEMGNRMCMSQYGDACLRGYGGPKAPKEAIKWYEKGANLGSSSSMLELSGIYLRGRLVPRNQEKALLWAQRAVDADYIRGYYQLGLYYQKGWAGLKKDLDKAIELYQKAAMYKNASGWVSYPPAVESLAMVYLGRDGYKRDASKALRWLNFSQSPACKYELGCLYRDGEAVETDLEKAFALFKDAAKRGNKKAMVEVANAYREGHGVDVDQAEAKQWQDRADQNRSGR</sequence>
<evidence type="ECO:0000313" key="3">
    <source>
        <dbReference type="Proteomes" id="UP001424741"/>
    </source>
</evidence>
<dbReference type="Pfam" id="PF08238">
    <property type="entry name" value="Sel1"/>
    <property type="match status" value="9"/>
</dbReference>
<organism evidence="2 3">
    <name type="scientific">Rubritalea halochordaticola</name>
    <dbReference type="NCBI Taxonomy" id="714537"/>
    <lineage>
        <taxon>Bacteria</taxon>
        <taxon>Pseudomonadati</taxon>
        <taxon>Verrucomicrobiota</taxon>
        <taxon>Verrucomicrobiia</taxon>
        <taxon>Verrucomicrobiales</taxon>
        <taxon>Rubritaleaceae</taxon>
        <taxon>Rubritalea</taxon>
    </lineage>
</organism>
<gene>
    <name evidence="2" type="primary">esiB</name>
    <name evidence="2" type="ORF">Rhal01_01275</name>
</gene>
<evidence type="ECO:0000256" key="1">
    <source>
        <dbReference type="SAM" id="SignalP"/>
    </source>
</evidence>
<dbReference type="InterPro" id="IPR050767">
    <property type="entry name" value="Sel1_AlgK"/>
</dbReference>